<evidence type="ECO:0000256" key="6">
    <source>
        <dbReference type="SAM" id="Phobius"/>
    </source>
</evidence>
<comment type="caution">
    <text evidence="7">The sequence shown here is derived from an EMBL/GenBank/DDBJ whole genome shotgun (WGS) entry which is preliminary data.</text>
</comment>
<reference evidence="7 8" key="1">
    <citation type="submission" date="2018-10" db="EMBL/GenBank/DDBJ databases">
        <title>Genome sequencing of Pedobacter jejuensis TNB23.</title>
        <authorList>
            <person name="Cho Y.-J."/>
            <person name="Cho A."/>
            <person name="Kim O.-S."/>
        </authorList>
    </citation>
    <scope>NUCLEOTIDE SEQUENCE [LARGE SCALE GENOMIC DNA]</scope>
    <source>
        <strain evidence="7 8">TNB23</strain>
    </source>
</reference>
<evidence type="ECO:0000256" key="2">
    <source>
        <dbReference type="ARBA" id="ARBA00022475"/>
    </source>
</evidence>
<dbReference type="OrthoDB" id="9815702at2"/>
<keyword evidence="5 6" id="KW-0472">Membrane</keyword>
<dbReference type="Pfam" id="PF01943">
    <property type="entry name" value="Polysacc_synt"/>
    <property type="match status" value="1"/>
</dbReference>
<dbReference type="InterPro" id="IPR050833">
    <property type="entry name" value="Poly_Biosynth_Transport"/>
</dbReference>
<evidence type="ECO:0000313" key="7">
    <source>
        <dbReference type="EMBL" id="RNL56926.1"/>
    </source>
</evidence>
<evidence type="ECO:0000256" key="1">
    <source>
        <dbReference type="ARBA" id="ARBA00004651"/>
    </source>
</evidence>
<keyword evidence="4 6" id="KW-1133">Transmembrane helix</keyword>
<keyword evidence="3 6" id="KW-0812">Transmembrane</keyword>
<sequence length="440" mass="49713">MKRIDCILFIINLPNICQKVLKQVLTSFISSLRETKIVSNFLNLSSIQISNTLLILLMYPIITRIIGITDLGLVMLANTFSGLAGIIINYGTNQSGIRDIATHSHDRKGLNNVLNNTIWIRLLIFAAYIIFVVCLKWANIRYYTYIILSIPLVFAEVLNPLFFFLGLEKLKLYNIANLISKVVIIASVVFFIKGPGDSEWVNFIMGMATMLAYGILMFYVLIKYKLSFRFPQNTELKKITVDNFFLTINNISVHLQQSLMIFSLAKWGDPLWLGAYSLCDKVIGSSRLLLISVSNAIYPKAAQLYKESIGAWKAYKIKMKKLVALMFFALSLGLFIMPGFVIQVLSGEQNQTAIDFLRIMAFVPTLAALNVLNVLDLLLKNDTLSIFRIALILLAISTFVAWILVTQGLQHWFGIYAIIIEGSALLMYEYVIKKSSSKYV</sequence>
<dbReference type="Proteomes" id="UP000274046">
    <property type="component" value="Unassembled WGS sequence"/>
</dbReference>
<dbReference type="EMBL" id="RBEE01000001">
    <property type="protein sequence ID" value="RNL56926.1"/>
    <property type="molecule type" value="Genomic_DNA"/>
</dbReference>
<feature type="transmembrane region" description="Helical" evidence="6">
    <location>
        <begin position="68"/>
        <end position="88"/>
    </location>
</feature>
<proteinExistence type="predicted"/>
<keyword evidence="8" id="KW-1185">Reference proteome</keyword>
<keyword evidence="2" id="KW-1003">Cell membrane</keyword>
<feature type="transmembrane region" description="Helical" evidence="6">
    <location>
        <begin position="200"/>
        <end position="222"/>
    </location>
</feature>
<feature type="transmembrane region" description="Helical" evidence="6">
    <location>
        <begin position="322"/>
        <end position="345"/>
    </location>
</feature>
<feature type="transmembrane region" description="Helical" evidence="6">
    <location>
        <begin position="144"/>
        <end position="165"/>
    </location>
</feature>
<dbReference type="InterPro" id="IPR002797">
    <property type="entry name" value="Polysacc_synth"/>
</dbReference>
<dbReference type="GO" id="GO:0005886">
    <property type="term" value="C:plasma membrane"/>
    <property type="evidence" value="ECO:0007669"/>
    <property type="project" value="UniProtKB-SubCell"/>
</dbReference>
<feature type="transmembrane region" description="Helical" evidence="6">
    <location>
        <begin position="172"/>
        <end position="194"/>
    </location>
</feature>
<dbReference type="PANTHER" id="PTHR30250:SF11">
    <property type="entry name" value="O-ANTIGEN TRANSPORTER-RELATED"/>
    <property type="match status" value="1"/>
</dbReference>
<evidence type="ECO:0000256" key="4">
    <source>
        <dbReference type="ARBA" id="ARBA00022989"/>
    </source>
</evidence>
<feature type="transmembrane region" description="Helical" evidence="6">
    <location>
        <begin position="118"/>
        <end position="138"/>
    </location>
</feature>
<feature type="transmembrane region" description="Helical" evidence="6">
    <location>
        <begin position="357"/>
        <end position="379"/>
    </location>
</feature>
<gene>
    <name evidence="7" type="ORF">D7004_00485</name>
</gene>
<name>A0A3N0C302_9SPHI</name>
<dbReference type="AlphaFoldDB" id="A0A3N0C302"/>
<organism evidence="7 8">
    <name type="scientific">Pedobacter jejuensis</name>
    <dbReference type="NCBI Taxonomy" id="1268550"/>
    <lineage>
        <taxon>Bacteria</taxon>
        <taxon>Pseudomonadati</taxon>
        <taxon>Bacteroidota</taxon>
        <taxon>Sphingobacteriia</taxon>
        <taxon>Sphingobacteriales</taxon>
        <taxon>Sphingobacteriaceae</taxon>
        <taxon>Pedobacter</taxon>
    </lineage>
</organism>
<protein>
    <recommendedName>
        <fullName evidence="9">Flippase</fullName>
    </recommendedName>
</protein>
<dbReference type="PANTHER" id="PTHR30250">
    <property type="entry name" value="PST FAMILY PREDICTED COLANIC ACID TRANSPORTER"/>
    <property type="match status" value="1"/>
</dbReference>
<feature type="transmembrane region" description="Helical" evidence="6">
    <location>
        <begin position="411"/>
        <end position="431"/>
    </location>
</feature>
<feature type="transmembrane region" description="Helical" evidence="6">
    <location>
        <begin position="41"/>
        <end position="62"/>
    </location>
</feature>
<accession>A0A3N0C302</accession>
<evidence type="ECO:0008006" key="9">
    <source>
        <dbReference type="Google" id="ProtNLM"/>
    </source>
</evidence>
<feature type="transmembrane region" description="Helical" evidence="6">
    <location>
        <begin position="386"/>
        <end position="405"/>
    </location>
</feature>
<comment type="subcellular location">
    <subcellularLocation>
        <location evidence="1">Cell membrane</location>
        <topology evidence="1">Multi-pass membrane protein</topology>
    </subcellularLocation>
</comment>
<evidence type="ECO:0000256" key="5">
    <source>
        <dbReference type="ARBA" id="ARBA00023136"/>
    </source>
</evidence>
<evidence type="ECO:0000313" key="8">
    <source>
        <dbReference type="Proteomes" id="UP000274046"/>
    </source>
</evidence>
<evidence type="ECO:0000256" key="3">
    <source>
        <dbReference type="ARBA" id="ARBA00022692"/>
    </source>
</evidence>